<protein>
    <recommendedName>
        <fullName evidence="1">Protein TsetseEP domain-containing protein</fullName>
    </recommendedName>
</protein>
<feature type="domain" description="Protein TsetseEP" evidence="1">
    <location>
        <begin position="20"/>
        <end position="138"/>
    </location>
</feature>
<sequence>MSENLKLMELMVYQSKSGENIECFPVHLPILQDIDTQYRIDYTKCWTDRQSGASGIEERYTLPRDNLSSTAYDICGPLLECEQKEGSSQLVFECYEKVGAEKSNSLSNLSLDGAQLAREIAEDFRRIDIIADACYGEALRVYTNDRTEAQSDLNFCLQYGLTDTTAVTGY</sequence>
<evidence type="ECO:0000313" key="2">
    <source>
        <dbReference type="EMBL" id="EDW72129.2"/>
    </source>
</evidence>
<dbReference type="InterPro" id="IPR007931">
    <property type="entry name" value="TsetseEP"/>
</dbReference>
<gene>
    <name evidence="2" type="primary">Dwil\GK10307</name>
    <name evidence="2" type="ORF">Dwil_GK10307</name>
</gene>
<dbReference type="InParanoid" id="B4MJ40"/>
<proteinExistence type="predicted"/>
<dbReference type="HOGENOM" id="CLU_107310_0_1_1"/>
<evidence type="ECO:0000259" key="1">
    <source>
        <dbReference type="Pfam" id="PF05267"/>
    </source>
</evidence>
<dbReference type="AlphaFoldDB" id="B4MJ40"/>
<dbReference type="EMBL" id="CH963738">
    <property type="protein sequence ID" value="EDW72129.2"/>
    <property type="molecule type" value="Genomic_DNA"/>
</dbReference>
<dbReference type="OrthoDB" id="7859325at2759"/>
<name>B4MJ40_DROWI</name>
<organism evidence="2 3">
    <name type="scientific">Drosophila willistoni</name>
    <name type="common">Fruit fly</name>
    <dbReference type="NCBI Taxonomy" id="7260"/>
    <lineage>
        <taxon>Eukaryota</taxon>
        <taxon>Metazoa</taxon>
        <taxon>Ecdysozoa</taxon>
        <taxon>Arthropoda</taxon>
        <taxon>Hexapoda</taxon>
        <taxon>Insecta</taxon>
        <taxon>Pterygota</taxon>
        <taxon>Neoptera</taxon>
        <taxon>Endopterygota</taxon>
        <taxon>Diptera</taxon>
        <taxon>Brachycera</taxon>
        <taxon>Muscomorpha</taxon>
        <taxon>Ephydroidea</taxon>
        <taxon>Drosophilidae</taxon>
        <taxon>Drosophila</taxon>
        <taxon>Sophophora</taxon>
    </lineage>
</organism>
<dbReference type="Pfam" id="PF05267">
    <property type="entry name" value="DUF725"/>
    <property type="match status" value="1"/>
</dbReference>
<reference evidence="2 3" key="1">
    <citation type="journal article" date="2007" name="Nature">
        <title>Evolution of genes and genomes on the Drosophila phylogeny.</title>
        <authorList>
            <consortium name="Drosophila 12 Genomes Consortium"/>
            <person name="Clark A.G."/>
            <person name="Eisen M.B."/>
            <person name="Smith D.R."/>
            <person name="Bergman C.M."/>
            <person name="Oliver B."/>
            <person name="Markow T.A."/>
            <person name="Kaufman T.C."/>
            <person name="Kellis M."/>
            <person name="Gelbart W."/>
            <person name="Iyer V.N."/>
            <person name="Pollard D.A."/>
            <person name="Sackton T.B."/>
            <person name="Larracuente A.M."/>
            <person name="Singh N.D."/>
            <person name="Abad J.P."/>
            <person name="Abt D.N."/>
            <person name="Adryan B."/>
            <person name="Aguade M."/>
            <person name="Akashi H."/>
            <person name="Anderson W.W."/>
            <person name="Aquadro C.F."/>
            <person name="Ardell D.H."/>
            <person name="Arguello R."/>
            <person name="Artieri C.G."/>
            <person name="Barbash D.A."/>
            <person name="Barker D."/>
            <person name="Barsanti P."/>
            <person name="Batterham P."/>
            <person name="Batzoglou S."/>
            <person name="Begun D."/>
            <person name="Bhutkar A."/>
            <person name="Blanco E."/>
            <person name="Bosak S.A."/>
            <person name="Bradley R.K."/>
            <person name="Brand A.D."/>
            <person name="Brent M.R."/>
            <person name="Brooks A.N."/>
            <person name="Brown R.H."/>
            <person name="Butlin R.K."/>
            <person name="Caggese C."/>
            <person name="Calvi B.R."/>
            <person name="Bernardo de Carvalho A."/>
            <person name="Caspi A."/>
            <person name="Castrezana S."/>
            <person name="Celniker S.E."/>
            <person name="Chang J.L."/>
            <person name="Chapple C."/>
            <person name="Chatterji S."/>
            <person name="Chinwalla A."/>
            <person name="Civetta A."/>
            <person name="Clifton S.W."/>
            <person name="Comeron J.M."/>
            <person name="Costello J.C."/>
            <person name="Coyne J.A."/>
            <person name="Daub J."/>
            <person name="David R.G."/>
            <person name="Delcher A.L."/>
            <person name="Delehaunty K."/>
            <person name="Do C.B."/>
            <person name="Ebling H."/>
            <person name="Edwards K."/>
            <person name="Eickbush T."/>
            <person name="Evans J.D."/>
            <person name="Filipski A."/>
            <person name="Findeiss S."/>
            <person name="Freyhult E."/>
            <person name="Fulton L."/>
            <person name="Fulton R."/>
            <person name="Garcia A.C."/>
            <person name="Gardiner A."/>
            <person name="Garfield D.A."/>
            <person name="Garvin B.E."/>
            <person name="Gibson G."/>
            <person name="Gilbert D."/>
            <person name="Gnerre S."/>
            <person name="Godfrey J."/>
            <person name="Good R."/>
            <person name="Gotea V."/>
            <person name="Gravely B."/>
            <person name="Greenberg A.J."/>
            <person name="Griffiths-Jones S."/>
            <person name="Gross S."/>
            <person name="Guigo R."/>
            <person name="Gustafson E.A."/>
            <person name="Haerty W."/>
            <person name="Hahn M.W."/>
            <person name="Halligan D.L."/>
            <person name="Halpern A.L."/>
            <person name="Halter G.M."/>
            <person name="Han M.V."/>
            <person name="Heger A."/>
            <person name="Hillier L."/>
            <person name="Hinrichs A.S."/>
            <person name="Holmes I."/>
            <person name="Hoskins R.A."/>
            <person name="Hubisz M.J."/>
            <person name="Hultmark D."/>
            <person name="Huntley M.A."/>
            <person name="Jaffe D.B."/>
            <person name="Jagadeeshan S."/>
            <person name="Jeck W.R."/>
            <person name="Johnson J."/>
            <person name="Jones C.D."/>
            <person name="Jordan W.C."/>
            <person name="Karpen G.H."/>
            <person name="Kataoka E."/>
            <person name="Keightley P.D."/>
            <person name="Kheradpour P."/>
            <person name="Kirkness E.F."/>
            <person name="Koerich L.B."/>
            <person name="Kristiansen K."/>
            <person name="Kudrna D."/>
            <person name="Kulathinal R.J."/>
            <person name="Kumar S."/>
            <person name="Kwok R."/>
            <person name="Lander E."/>
            <person name="Langley C.H."/>
            <person name="Lapoint R."/>
            <person name="Lazzaro B.P."/>
            <person name="Lee S.J."/>
            <person name="Levesque L."/>
            <person name="Li R."/>
            <person name="Lin C.F."/>
            <person name="Lin M.F."/>
            <person name="Lindblad-Toh K."/>
            <person name="Llopart A."/>
            <person name="Long M."/>
            <person name="Low L."/>
            <person name="Lozovsky E."/>
            <person name="Lu J."/>
            <person name="Luo M."/>
            <person name="Machado C.A."/>
            <person name="Makalowski W."/>
            <person name="Marzo M."/>
            <person name="Matsuda M."/>
            <person name="Matzkin L."/>
            <person name="McAllister B."/>
            <person name="McBride C.S."/>
            <person name="McKernan B."/>
            <person name="McKernan K."/>
            <person name="Mendez-Lago M."/>
            <person name="Minx P."/>
            <person name="Mollenhauer M.U."/>
            <person name="Montooth K."/>
            <person name="Mount S.M."/>
            <person name="Mu X."/>
            <person name="Myers E."/>
            <person name="Negre B."/>
            <person name="Newfeld S."/>
            <person name="Nielsen R."/>
            <person name="Noor M.A."/>
            <person name="O'Grady P."/>
            <person name="Pachter L."/>
            <person name="Papaceit M."/>
            <person name="Parisi M.J."/>
            <person name="Parisi M."/>
            <person name="Parts L."/>
            <person name="Pedersen J.S."/>
            <person name="Pesole G."/>
            <person name="Phillippy A.M."/>
            <person name="Ponting C.P."/>
            <person name="Pop M."/>
            <person name="Porcelli D."/>
            <person name="Powell J.R."/>
            <person name="Prohaska S."/>
            <person name="Pruitt K."/>
            <person name="Puig M."/>
            <person name="Quesneville H."/>
            <person name="Ram K.R."/>
            <person name="Rand D."/>
            <person name="Rasmussen M.D."/>
            <person name="Reed L.K."/>
            <person name="Reenan R."/>
            <person name="Reily A."/>
            <person name="Remington K.A."/>
            <person name="Rieger T.T."/>
            <person name="Ritchie M.G."/>
            <person name="Robin C."/>
            <person name="Rogers Y.H."/>
            <person name="Rohde C."/>
            <person name="Rozas J."/>
            <person name="Rubenfield M.J."/>
            <person name="Ruiz A."/>
            <person name="Russo S."/>
            <person name="Salzberg S.L."/>
            <person name="Sanchez-Gracia A."/>
            <person name="Saranga D.J."/>
            <person name="Sato H."/>
            <person name="Schaeffer S.W."/>
            <person name="Schatz M.C."/>
            <person name="Schlenke T."/>
            <person name="Schwartz R."/>
            <person name="Segarra C."/>
            <person name="Singh R.S."/>
            <person name="Sirot L."/>
            <person name="Sirota M."/>
            <person name="Sisneros N.B."/>
            <person name="Smith C.D."/>
            <person name="Smith T.F."/>
            <person name="Spieth J."/>
            <person name="Stage D.E."/>
            <person name="Stark A."/>
            <person name="Stephan W."/>
            <person name="Strausberg R.L."/>
            <person name="Strempel S."/>
            <person name="Sturgill D."/>
            <person name="Sutton G."/>
            <person name="Sutton G.G."/>
            <person name="Tao W."/>
            <person name="Teichmann S."/>
            <person name="Tobari Y.N."/>
            <person name="Tomimura Y."/>
            <person name="Tsolas J.M."/>
            <person name="Valente V.L."/>
            <person name="Venter E."/>
            <person name="Venter J.C."/>
            <person name="Vicario S."/>
            <person name="Vieira F.G."/>
            <person name="Vilella A.J."/>
            <person name="Villasante A."/>
            <person name="Walenz B."/>
            <person name="Wang J."/>
            <person name="Wasserman M."/>
            <person name="Watts T."/>
            <person name="Wilson D."/>
            <person name="Wilson R.K."/>
            <person name="Wing R.A."/>
            <person name="Wolfner M.F."/>
            <person name="Wong A."/>
            <person name="Wong G.K."/>
            <person name="Wu C.I."/>
            <person name="Wu G."/>
            <person name="Yamamoto D."/>
            <person name="Yang H.P."/>
            <person name="Yang S.P."/>
            <person name="Yorke J.A."/>
            <person name="Yoshida K."/>
            <person name="Zdobnov E."/>
            <person name="Zhang P."/>
            <person name="Zhang Y."/>
            <person name="Zimin A.V."/>
            <person name="Baldwin J."/>
            <person name="Abdouelleil A."/>
            <person name="Abdulkadir J."/>
            <person name="Abebe A."/>
            <person name="Abera B."/>
            <person name="Abreu J."/>
            <person name="Acer S.C."/>
            <person name="Aftuck L."/>
            <person name="Alexander A."/>
            <person name="An P."/>
            <person name="Anderson E."/>
            <person name="Anderson S."/>
            <person name="Arachi H."/>
            <person name="Azer M."/>
            <person name="Bachantsang P."/>
            <person name="Barry A."/>
            <person name="Bayul T."/>
            <person name="Berlin A."/>
            <person name="Bessette D."/>
            <person name="Bloom T."/>
            <person name="Blye J."/>
            <person name="Boguslavskiy L."/>
            <person name="Bonnet C."/>
            <person name="Boukhgalter B."/>
            <person name="Bourzgui I."/>
            <person name="Brown A."/>
            <person name="Cahill P."/>
            <person name="Channer S."/>
            <person name="Cheshatsang Y."/>
            <person name="Chuda L."/>
            <person name="Citroen M."/>
            <person name="Collymore A."/>
            <person name="Cooke P."/>
            <person name="Costello M."/>
            <person name="D'Aco K."/>
            <person name="Daza R."/>
            <person name="De Haan G."/>
            <person name="DeGray S."/>
            <person name="DeMaso C."/>
            <person name="Dhargay N."/>
            <person name="Dooley K."/>
            <person name="Dooley E."/>
            <person name="Doricent M."/>
            <person name="Dorje P."/>
            <person name="Dorjee K."/>
            <person name="Dupes A."/>
            <person name="Elong R."/>
            <person name="Falk J."/>
            <person name="Farina A."/>
            <person name="Faro S."/>
            <person name="Ferguson D."/>
            <person name="Fisher S."/>
            <person name="Foley C.D."/>
            <person name="Franke A."/>
            <person name="Friedrich D."/>
            <person name="Gadbois L."/>
            <person name="Gearin G."/>
            <person name="Gearin C.R."/>
            <person name="Giannoukos G."/>
            <person name="Goode T."/>
            <person name="Graham J."/>
            <person name="Grandbois E."/>
            <person name="Grewal S."/>
            <person name="Gyaltsen K."/>
            <person name="Hafez N."/>
            <person name="Hagos B."/>
            <person name="Hall J."/>
            <person name="Henson C."/>
            <person name="Hollinger A."/>
            <person name="Honan T."/>
            <person name="Huard M.D."/>
            <person name="Hughes L."/>
            <person name="Hurhula B."/>
            <person name="Husby M.E."/>
            <person name="Kamat A."/>
            <person name="Kanga B."/>
            <person name="Kashin S."/>
            <person name="Khazanovich D."/>
            <person name="Kisner P."/>
            <person name="Lance K."/>
            <person name="Lara M."/>
            <person name="Lee W."/>
            <person name="Lennon N."/>
            <person name="Letendre F."/>
            <person name="LeVine R."/>
            <person name="Lipovsky A."/>
            <person name="Liu X."/>
            <person name="Liu J."/>
            <person name="Liu S."/>
            <person name="Lokyitsang T."/>
            <person name="Lokyitsang Y."/>
            <person name="Lubonja R."/>
            <person name="Lui A."/>
            <person name="MacDonald P."/>
            <person name="Magnisalis V."/>
            <person name="Maru K."/>
            <person name="Matthews C."/>
            <person name="McCusker W."/>
            <person name="McDonough S."/>
            <person name="Mehta T."/>
            <person name="Meldrim J."/>
            <person name="Meneus L."/>
            <person name="Mihai O."/>
            <person name="Mihalev A."/>
            <person name="Mihova T."/>
            <person name="Mittelman R."/>
            <person name="Mlenga V."/>
            <person name="Montmayeur A."/>
            <person name="Mulrain L."/>
            <person name="Navidi A."/>
            <person name="Naylor J."/>
            <person name="Negash T."/>
            <person name="Nguyen T."/>
            <person name="Nguyen N."/>
            <person name="Nicol R."/>
            <person name="Norbu C."/>
            <person name="Norbu N."/>
            <person name="Novod N."/>
            <person name="O'Neill B."/>
            <person name="Osman S."/>
            <person name="Markiewicz E."/>
            <person name="Oyono O.L."/>
            <person name="Patti C."/>
            <person name="Phunkhang P."/>
            <person name="Pierre F."/>
            <person name="Priest M."/>
            <person name="Raghuraman S."/>
            <person name="Rege F."/>
            <person name="Reyes R."/>
            <person name="Rise C."/>
            <person name="Rogov P."/>
            <person name="Ross K."/>
            <person name="Ryan E."/>
            <person name="Settipalli S."/>
            <person name="Shea T."/>
            <person name="Sherpa N."/>
            <person name="Shi L."/>
            <person name="Shih D."/>
            <person name="Sparrow T."/>
            <person name="Spaulding J."/>
            <person name="Stalker J."/>
            <person name="Stange-Thomann N."/>
            <person name="Stavropoulos S."/>
            <person name="Stone C."/>
            <person name="Strader C."/>
            <person name="Tesfaye S."/>
            <person name="Thomson T."/>
            <person name="Thoulutsang Y."/>
            <person name="Thoulutsang D."/>
            <person name="Topham K."/>
            <person name="Topping I."/>
            <person name="Tsamla T."/>
            <person name="Vassiliev H."/>
            <person name="Vo A."/>
            <person name="Wangchuk T."/>
            <person name="Wangdi T."/>
            <person name="Weiand M."/>
            <person name="Wilkinson J."/>
            <person name="Wilson A."/>
            <person name="Yadav S."/>
            <person name="Young G."/>
            <person name="Yu Q."/>
            <person name="Zembek L."/>
            <person name="Zhong D."/>
            <person name="Zimmer A."/>
            <person name="Zwirko Z."/>
            <person name="Jaffe D.B."/>
            <person name="Alvarez P."/>
            <person name="Brockman W."/>
            <person name="Butler J."/>
            <person name="Chin C."/>
            <person name="Gnerre S."/>
            <person name="Grabherr M."/>
            <person name="Kleber M."/>
            <person name="Mauceli E."/>
            <person name="MacCallum I."/>
        </authorList>
    </citation>
    <scope>NUCLEOTIDE SEQUENCE [LARGE SCALE GENOMIC DNA]</scope>
    <source>
        <strain evidence="3">Tucson 14030-0811.24</strain>
    </source>
</reference>
<evidence type="ECO:0000313" key="3">
    <source>
        <dbReference type="Proteomes" id="UP000007798"/>
    </source>
</evidence>
<dbReference type="Proteomes" id="UP000007798">
    <property type="component" value="Unassembled WGS sequence"/>
</dbReference>
<keyword evidence="3" id="KW-1185">Reference proteome</keyword>
<accession>B4MJ40</accession>